<dbReference type="RefSeq" id="WP_127111268.1">
    <property type="nucleotide sequence ID" value="NZ_RZGR01000015.1"/>
</dbReference>
<evidence type="ECO:0000256" key="2">
    <source>
        <dbReference type="SAM" id="Phobius"/>
    </source>
</evidence>
<dbReference type="SMART" id="SM00978">
    <property type="entry name" value="Tim44"/>
    <property type="match status" value="1"/>
</dbReference>
<name>A0A3S0XG87_9GAMM</name>
<feature type="transmembrane region" description="Helical" evidence="2">
    <location>
        <begin position="87"/>
        <end position="105"/>
    </location>
</feature>
<dbReference type="PANTHER" id="PTHR41542:SF1">
    <property type="entry name" value="BLL5807 PROTEIN"/>
    <property type="match status" value="1"/>
</dbReference>
<protein>
    <submittedName>
        <fullName evidence="4">Tim44 domain-containing protein</fullName>
    </submittedName>
</protein>
<keyword evidence="2" id="KW-1133">Transmembrane helix</keyword>
<sequence length="264" mass="29875">MYKFFAYFLIVLLSFGLTMNEAAAKRFGGGRSFGVQRSHSSFSHSAPKNTKPLGQRSNSSRWGGMLGGLLIGGLLASLFMQHGFASGLVTWAILGLLGLLIFNFFRKRQTLNYQTASQAFGRGQTRNDYRQEPYFADETQDFDTESFLREAKVMFIRLQNAYDQKNMQDLTAFTVPEVFAEIKMQLDERGDEPNVTEIGTLNAQLLDVTKQPDGMMISVRFTGLIKENDASIPLNEIWHFRKFTHSSQWVVGGIQQEMETGQTY</sequence>
<dbReference type="InterPro" id="IPR007379">
    <property type="entry name" value="Tim44-like_dom"/>
</dbReference>
<dbReference type="InterPro" id="IPR032710">
    <property type="entry name" value="NTF2-like_dom_sf"/>
</dbReference>
<gene>
    <name evidence="4" type="ORF">EKM59_06135</name>
</gene>
<dbReference type="AlphaFoldDB" id="A0A3S0XG87"/>
<evidence type="ECO:0000313" key="4">
    <source>
        <dbReference type="EMBL" id="RUQ88026.1"/>
    </source>
</evidence>
<dbReference type="Pfam" id="PF04280">
    <property type="entry name" value="Tim44"/>
    <property type="match status" value="1"/>
</dbReference>
<feature type="domain" description="Tim44-like" evidence="3">
    <location>
        <begin position="130"/>
        <end position="256"/>
    </location>
</feature>
<reference evidence="4 5" key="1">
    <citation type="submission" date="2018-12" db="EMBL/GenBank/DDBJ databases">
        <title>Legionella sp,whole genome shotgun sequence.</title>
        <authorList>
            <person name="Wu H."/>
        </authorList>
    </citation>
    <scope>NUCLEOTIDE SEQUENCE [LARGE SCALE GENOMIC DNA]</scope>
    <source>
        <strain evidence="5">km714</strain>
    </source>
</reference>
<feature type="compositionally biased region" description="Polar residues" evidence="1">
    <location>
        <begin position="38"/>
        <end position="48"/>
    </location>
</feature>
<dbReference type="Gene3D" id="3.10.450.240">
    <property type="match status" value="1"/>
</dbReference>
<dbReference type="PANTHER" id="PTHR41542">
    <property type="entry name" value="BLL5807 PROTEIN"/>
    <property type="match status" value="1"/>
</dbReference>
<dbReference type="Proteomes" id="UP000288012">
    <property type="component" value="Unassembled WGS sequence"/>
</dbReference>
<dbReference type="SUPFAM" id="SSF54427">
    <property type="entry name" value="NTF2-like"/>
    <property type="match status" value="1"/>
</dbReference>
<keyword evidence="5" id="KW-1185">Reference proteome</keyword>
<organism evidence="4 5">
    <name type="scientific">Legionella septentrionalis</name>
    <dbReference type="NCBI Taxonomy" id="2498109"/>
    <lineage>
        <taxon>Bacteria</taxon>
        <taxon>Pseudomonadati</taxon>
        <taxon>Pseudomonadota</taxon>
        <taxon>Gammaproteobacteria</taxon>
        <taxon>Legionellales</taxon>
        <taxon>Legionellaceae</taxon>
        <taxon>Legionella</taxon>
    </lineage>
</organism>
<evidence type="ECO:0000256" key="1">
    <source>
        <dbReference type="SAM" id="MobiDB-lite"/>
    </source>
</evidence>
<proteinExistence type="predicted"/>
<accession>A0A3S0XG87</accession>
<feature type="transmembrane region" description="Helical" evidence="2">
    <location>
        <begin position="62"/>
        <end position="80"/>
    </location>
</feature>
<keyword evidence="2" id="KW-0472">Membrane</keyword>
<dbReference type="EMBL" id="RZGR01000015">
    <property type="protein sequence ID" value="RUQ88026.1"/>
    <property type="molecule type" value="Genomic_DNA"/>
</dbReference>
<evidence type="ECO:0000313" key="5">
    <source>
        <dbReference type="Proteomes" id="UP000288012"/>
    </source>
</evidence>
<comment type="caution">
    <text evidence="4">The sequence shown here is derived from an EMBL/GenBank/DDBJ whole genome shotgun (WGS) entry which is preliminary data.</text>
</comment>
<feature type="region of interest" description="Disordered" evidence="1">
    <location>
        <begin position="38"/>
        <end position="59"/>
    </location>
</feature>
<evidence type="ECO:0000259" key="3">
    <source>
        <dbReference type="SMART" id="SM00978"/>
    </source>
</evidence>
<keyword evidence="2" id="KW-0812">Transmembrane</keyword>